<evidence type="ECO:0000313" key="15">
    <source>
        <dbReference type="EMBL" id="EJW70169.1"/>
    </source>
</evidence>
<evidence type="ECO:0000256" key="7">
    <source>
        <dbReference type="ARBA" id="ARBA00022679"/>
    </source>
</evidence>
<keyword evidence="7" id="KW-0808">Transferase</keyword>
<evidence type="ECO:0000256" key="14">
    <source>
        <dbReference type="ARBA" id="ARBA00023315"/>
    </source>
</evidence>
<comment type="pathway">
    <text evidence="2">Glycerolipid metabolism; triacylglycerol biosynthesis.</text>
</comment>
<gene>
    <name evidence="15" type="ORF">WUBG_18923</name>
</gene>
<keyword evidence="14" id="KW-0012">Acyltransferase</keyword>
<dbReference type="GO" id="GO:0005789">
    <property type="term" value="C:endoplasmic reticulum membrane"/>
    <property type="evidence" value="ECO:0007669"/>
    <property type="project" value="UniProtKB-SubCell"/>
</dbReference>
<evidence type="ECO:0000256" key="8">
    <source>
        <dbReference type="ARBA" id="ARBA00022692"/>
    </source>
</evidence>
<evidence type="ECO:0000256" key="3">
    <source>
        <dbReference type="ARBA" id="ARBA00005189"/>
    </source>
</evidence>
<dbReference type="PANTHER" id="PTHR12317">
    <property type="entry name" value="DIACYLGLYCEROL O-ACYLTRANSFERASE"/>
    <property type="match status" value="1"/>
</dbReference>
<keyword evidence="9" id="KW-0319">Glycerol metabolism</keyword>
<dbReference type="PANTHER" id="PTHR12317:SF0">
    <property type="entry name" value="ACYLTRANSFERASE"/>
    <property type="match status" value="1"/>
</dbReference>
<comment type="similarity">
    <text evidence="4">Belongs to the diacylglycerol acyltransferase family.</text>
</comment>
<evidence type="ECO:0000313" key="16">
    <source>
        <dbReference type="Proteomes" id="UP000004810"/>
    </source>
</evidence>
<feature type="non-terminal residue" evidence="15">
    <location>
        <position position="1"/>
    </location>
</feature>
<comment type="subcellular location">
    <subcellularLocation>
        <location evidence="1">Endoplasmic reticulum membrane</location>
        <topology evidence="1">Multi-pass membrane protein</topology>
    </subcellularLocation>
</comment>
<evidence type="ECO:0000256" key="5">
    <source>
        <dbReference type="ARBA" id="ARBA00013244"/>
    </source>
</evidence>
<comment type="caution">
    <text evidence="15">The sequence shown here is derived from an EMBL/GenBank/DDBJ whole genome shotgun (WGS) entry which is preliminary data.</text>
</comment>
<reference evidence="16" key="1">
    <citation type="submission" date="2012-08" db="EMBL/GenBank/DDBJ databases">
        <title>The Genome Sequence of Wuchereria bancrofti.</title>
        <authorList>
            <person name="Nutman T.B."/>
            <person name="Fink D.L."/>
            <person name="Russ C."/>
            <person name="Young S."/>
            <person name="Zeng Q."/>
            <person name="Koehrsen M."/>
            <person name="Alvarado L."/>
            <person name="Berlin A."/>
            <person name="Chapman S.B."/>
            <person name="Chen Z."/>
            <person name="Freedman E."/>
            <person name="Gellesch M."/>
            <person name="Goldberg J."/>
            <person name="Griggs A."/>
            <person name="Gujja S."/>
            <person name="Heilman E.R."/>
            <person name="Heiman D."/>
            <person name="Hepburn T."/>
            <person name="Howarth C."/>
            <person name="Jen D."/>
            <person name="Larson L."/>
            <person name="Lewis B."/>
            <person name="Mehta T."/>
            <person name="Park D."/>
            <person name="Pearson M."/>
            <person name="Roberts A."/>
            <person name="Saif S."/>
            <person name="Shea T."/>
            <person name="Shenoy N."/>
            <person name="Sisk P."/>
            <person name="Stolte C."/>
            <person name="Sykes S."/>
            <person name="Walk T."/>
            <person name="White J."/>
            <person name="Yandava C."/>
            <person name="Haas B."/>
            <person name="Henn M.R."/>
            <person name="Nusbaum C."/>
            <person name="Birren B."/>
        </authorList>
    </citation>
    <scope>NUCLEOTIDE SEQUENCE [LARGE SCALE GENOMIC DNA]</scope>
    <source>
        <strain evidence="16">NA</strain>
    </source>
</reference>
<evidence type="ECO:0000256" key="13">
    <source>
        <dbReference type="ARBA" id="ARBA00023136"/>
    </source>
</evidence>
<name>J9E473_WUCBA</name>
<dbReference type="EC" id="2.3.1.20" evidence="5"/>
<accession>J9E473</accession>
<keyword evidence="6" id="KW-0444">Lipid biosynthesis</keyword>
<dbReference type="Pfam" id="PF03982">
    <property type="entry name" value="DAGAT"/>
    <property type="match status" value="1"/>
</dbReference>
<dbReference type="GO" id="GO:0019432">
    <property type="term" value="P:triglyceride biosynthetic process"/>
    <property type="evidence" value="ECO:0007669"/>
    <property type="project" value="TreeGrafter"/>
</dbReference>
<evidence type="ECO:0000256" key="12">
    <source>
        <dbReference type="ARBA" id="ARBA00023098"/>
    </source>
</evidence>
<dbReference type="EMBL" id="ADBV01023244">
    <property type="protein sequence ID" value="EJW70169.1"/>
    <property type="molecule type" value="Genomic_DNA"/>
</dbReference>
<evidence type="ECO:0000256" key="6">
    <source>
        <dbReference type="ARBA" id="ARBA00022516"/>
    </source>
</evidence>
<dbReference type="GO" id="GO:0006071">
    <property type="term" value="P:glycerol metabolic process"/>
    <property type="evidence" value="ECO:0007669"/>
    <property type="project" value="UniProtKB-KW"/>
</dbReference>
<evidence type="ECO:0000256" key="2">
    <source>
        <dbReference type="ARBA" id="ARBA00004771"/>
    </source>
</evidence>
<dbReference type="Proteomes" id="UP000004810">
    <property type="component" value="Unassembled WGS sequence"/>
</dbReference>
<organism evidence="15 16">
    <name type="scientific">Wuchereria bancrofti</name>
    <dbReference type="NCBI Taxonomy" id="6293"/>
    <lineage>
        <taxon>Eukaryota</taxon>
        <taxon>Metazoa</taxon>
        <taxon>Ecdysozoa</taxon>
        <taxon>Nematoda</taxon>
        <taxon>Chromadorea</taxon>
        <taxon>Rhabditida</taxon>
        <taxon>Spirurina</taxon>
        <taxon>Spiruromorpha</taxon>
        <taxon>Filarioidea</taxon>
        <taxon>Onchocercidae</taxon>
        <taxon>Wuchereria</taxon>
    </lineage>
</organism>
<protein>
    <recommendedName>
        <fullName evidence="5">diacylglycerol O-acyltransferase</fullName>
        <ecNumber evidence="5">2.3.1.20</ecNumber>
    </recommendedName>
</protein>
<evidence type="ECO:0000256" key="11">
    <source>
        <dbReference type="ARBA" id="ARBA00022989"/>
    </source>
</evidence>
<proteinExistence type="inferred from homology"/>
<comment type="pathway">
    <text evidence="3">Lipid metabolism.</text>
</comment>
<evidence type="ECO:0000256" key="9">
    <source>
        <dbReference type="ARBA" id="ARBA00022798"/>
    </source>
</evidence>
<keyword evidence="11" id="KW-1133">Transmembrane helix</keyword>
<sequence length="57" mass="6495">KPIDTVIGIPIPVIKKKNPTEEEIDRLHELYINALTTLFETHKTQFGVPKNASLIIR</sequence>
<dbReference type="InterPro" id="IPR007130">
    <property type="entry name" value="DAGAT"/>
</dbReference>
<dbReference type="AlphaFoldDB" id="J9E473"/>
<evidence type="ECO:0000256" key="10">
    <source>
        <dbReference type="ARBA" id="ARBA00022824"/>
    </source>
</evidence>
<keyword evidence="8" id="KW-0812">Transmembrane</keyword>
<keyword evidence="10" id="KW-0256">Endoplasmic reticulum</keyword>
<evidence type="ECO:0000256" key="4">
    <source>
        <dbReference type="ARBA" id="ARBA00005420"/>
    </source>
</evidence>
<dbReference type="GO" id="GO:0004144">
    <property type="term" value="F:diacylglycerol O-acyltransferase activity"/>
    <property type="evidence" value="ECO:0007669"/>
    <property type="project" value="UniProtKB-EC"/>
</dbReference>
<evidence type="ECO:0000256" key="1">
    <source>
        <dbReference type="ARBA" id="ARBA00004477"/>
    </source>
</evidence>
<keyword evidence="13" id="KW-0472">Membrane</keyword>
<keyword evidence="12" id="KW-0443">Lipid metabolism</keyword>